<keyword evidence="1" id="KW-0732">Signal</keyword>
<dbReference type="EMBL" id="QKZR01000005">
    <property type="protein sequence ID" value="PZX38236.1"/>
    <property type="molecule type" value="Genomic_DNA"/>
</dbReference>
<sequence length="238" mass="27684">MKYILIKALLLFCFTGAAQELTGQQLLDKAIQHHDPNGKWEKFHAVFEVTMTTPNKPKRVSDIKIDLPKEYFSVSATRDSINTSYFVIKDKGSATKSDLRKPSEVIVTTEKDAERAIFMKNYYTYLYGLPMKLKDEGTIISNTVERKVFKGKEYLVLQVAYDEAVGSDVWFFYFDPISYRMEVYQFYRTDTAGKIKMDTGEYILLSESKKINHINMPKTRKWYYNKNDQFLGADVITD</sequence>
<evidence type="ECO:0000256" key="1">
    <source>
        <dbReference type="SAM" id="SignalP"/>
    </source>
</evidence>
<feature type="chain" id="PRO_5046326421" description="Aspartyl-tRNA synthetase" evidence="1">
    <location>
        <begin position="19"/>
        <end position="238"/>
    </location>
</feature>
<protein>
    <recommendedName>
        <fullName evidence="4">Aspartyl-tRNA synthetase</fullName>
    </recommendedName>
</protein>
<accession>A0ABX5PW06</accession>
<keyword evidence="3" id="KW-1185">Reference proteome</keyword>
<evidence type="ECO:0000313" key="2">
    <source>
        <dbReference type="EMBL" id="PZX38236.1"/>
    </source>
</evidence>
<reference evidence="2 3" key="1">
    <citation type="submission" date="2018-06" db="EMBL/GenBank/DDBJ databases">
        <title>Genomic Encyclopedia of Archaeal and Bacterial Type Strains, Phase II (KMG-II): from individual species to whole genera.</title>
        <authorList>
            <person name="Goeker M."/>
        </authorList>
    </citation>
    <scope>NUCLEOTIDE SEQUENCE [LARGE SCALE GENOMIC DNA]</scope>
    <source>
        <strain evidence="2 3">DSM 17205</strain>
    </source>
</reference>
<name>A0ABX5PW06_9FLAO</name>
<evidence type="ECO:0008006" key="4">
    <source>
        <dbReference type="Google" id="ProtNLM"/>
    </source>
</evidence>
<dbReference type="InterPro" id="IPR045444">
    <property type="entry name" value="DUF6503"/>
</dbReference>
<proteinExistence type="predicted"/>
<dbReference type="RefSeq" id="WP_015363988.1">
    <property type="nucleotide sequence ID" value="NZ_QKZR01000005.1"/>
</dbReference>
<evidence type="ECO:0000313" key="3">
    <source>
        <dbReference type="Proteomes" id="UP000248584"/>
    </source>
</evidence>
<organism evidence="2 3">
    <name type="scientific">Nonlabens dokdonensis</name>
    <dbReference type="NCBI Taxonomy" id="328515"/>
    <lineage>
        <taxon>Bacteria</taxon>
        <taxon>Pseudomonadati</taxon>
        <taxon>Bacteroidota</taxon>
        <taxon>Flavobacteriia</taxon>
        <taxon>Flavobacteriales</taxon>
        <taxon>Flavobacteriaceae</taxon>
        <taxon>Nonlabens</taxon>
    </lineage>
</organism>
<comment type="caution">
    <text evidence="2">The sequence shown here is derived from an EMBL/GenBank/DDBJ whole genome shotgun (WGS) entry which is preliminary data.</text>
</comment>
<dbReference type="Proteomes" id="UP000248584">
    <property type="component" value="Unassembled WGS sequence"/>
</dbReference>
<dbReference type="Pfam" id="PF20113">
    <property type="entry name" value="DUF6503"/>
    <property type="match status" value="1"/>
</dbReference>
<gene>
    <name evidence="2" type="ORF">LX97_02817</name>
</gene>
<feature type="signal peptide" evidence="1">
    <location>
        <begin position="1"/>
        <end position="18"/>
    </location>
</feature>